<dbReference type="FunFam" id="3.30.40.10:FF:000587">
    <property type="entry name" value="Ubiquitin carboxyl-terminal hydrolase"/>
    <property type="match status" value="1"/>
</dbReference>
<dbReference type="PROSITE" id="PS50271">
    <property type="entry name" value="ZF_UBP"/>
    <property type="match status" value="2"/>
</dbReference>
<dbReference type="Gene3D" id="3.30.40.10">
    <property type="entry name" value="Zinc/RING finger domain, C3HC4 (zinc finger)"/>
    <property type="match status" value="2"/>
</dbReference>
<keyword evidence="1" id="KW-0479">Metal-binding</keyword>
<protein>
    <submittedName>
        <fullName evidence="8">Uncharacterized protein</fullName>
    </submittedName>
</protein>
<dbReference type="Pfam" id="PF17807">
    <property type="entry name" value="zf-UBP_var"/>
    <property type="match status" value="1"/>
</dbReference>
<dbReference type="InterPro" id="IPR018200">
    <property type="entry name" value="USP_CS"/>
</dbReference>
<dbReference type="SUPFAM" id="SSF54001">
    <property type="entry name" value="Cysteine proteinases"/>
    <property type="match status" value="1"/>
</dbReference>
<dbReference type="OrthoDB" id="361536at2759"/>
<dbReference type="InterPro" id="IPR038765">
    <property type="entry name" value="Papain-like_cys_pep_sf"/>
</dbReference>
<feature type="domain" description="UBP-type" evidence="7">
    <location>
        <begin position="1"/>
        <end position="109"/>
    </location>
</feature>
<dbReference type="SUPFAM" id="SSF57850">
    <property type="entry name" value="RING/U-box"/>
    <property type="match status" value="2"/>
</dbReference>
<gene>
    <name evidence="8" type="ORF">BC936DRAFT_137813</name>
</gene>
<keyword evidence="3" id="KW-0862">Zinc</keyword>
<dbReference type="InterPro" id="IPR041432">
    <property type="entry name" value="UBP13_Znf-UBP_var"/>
</dbReference>
<sequence length="586" mass="65854">MGCPHVATAHLSPPNAFTQVHKEECTQCFDSQDSENGIDVCLTCFNAGCNDPTRHHAQTHFLKTQHPLVLNIQRVTLDKPKRADDDTPPPQKISKLAIVPENEEEKYEHWTKVKCYACDGVEVERTTGNVCLSFGLSKIHSSQMHSKHIRIHTKQNPFHPMNTQLPTIIDSVLASLTYTKQSEIKAWEQEIVPCDHTRHLQQSLPHKLESQSHCTRCDLTQNLWLCLVCGNLGCGRKQFGSDVGGNGHGLQHFEETRHAVSCKLGTITPEGTAGERCADLLGERRILGRIGHGWLMRAIVKRVSTQRSAFALQISTVIPAMTSARTRIWPSILQLEQNLKFDFSMTLEDGRQLEPLFGPGYTGLKNMGNSCYMASVLQSVFALKPFQQRYLTTADDHAITCANDAATCLHCQLSKLADGLHSGRYSIPAESADDTAPQAQDGIPPAMFKALVGKDHPEFSTMRQQDAYEFFQHLVRLVEQKERANKTNGGDPTTAFNFMLQQRLQCTKCRKVRYSKQITKDISVGVPARKKNKEEEAENTEEGKEKKEEIEYEEVTFQECLDRFVADEIAPDYACPHCMDRTTAMK</sequence>
<keyword evidence="9" id="KW-1185">Reference proteome</keyword>
<dbReference type="InterPro" id="IPR028889">
    <property type="entry name" value="USP"/>
</dbReference>
<feature type="domain" description="USP" evidence="6">
    <location>
        <begin position="362"/>
        <end position="586"/>
    </location>
</feature>
<dbReference type="PROSITE" id="PS00972">
    <property type="entry name" value="USP_1"/>
    <property type="match status" value="1"/>
</dbReference>
<dbReference type="FunFam" id="3.30.40.10:FF:000396">
    <property type="entry name" value="Ubiquitin carboxyl-terminal hydrolase"/>
    <property type="match status" value="1"/>
</dbReference>
<evidence type="ECO:0000313" key="9">
    <source>
        <dbReference type="Proteomes" id="UP000268093"/>
    </source>
</evidence>
<evidence type="ECO:0000259" key="7">
    <source>
        <dbReference type="PROSITE" id="PS50271"/>
    </source>
</evidence>
<dbReference type="Gene3D" id="3.90.70.10">
    <property type="entry name" value="Cysteine proteinases"/>
    <property type="match status" value="1"/>
</dbReference>
<accession>A0A433CWL8</accession>
<keyword evidence="2 4" id="KW-0863">Zinc-finger</keyword>
<proteinExistence type="predicted"/>
<feature type="domain" description="UBP-type" evidence="7">
    <location>
        <begin position="192"/>
        <end position="300"/>
    </location>
</feature>
<evidence type="ECO:0000256" key="2">
    <source>
        <dbReference type="ARBA" id="ARBA00022771"/>
    </source>
</evidence>
<dbReference type="GO" id="GO:0008270">
    <property type="term" value="F:zinc ion binding"/>
    <property type="evidence" value="ECO:0007669"/>
    <property type="project" value="UniProtKB-KW"/>
</dbReference>
<dbReference type="InterPro" id="IPR050185">
    <property type="entry name" value="Ub_carboxyl-term_hydrolase"/>
</dbReference>
<dbReference type="SMART" id="SM00290">
    <property type="entry name" value="ZnF_UBP"/>
    <property type="match status" value="2"/>
</dbReference>
<dbReference type="PROSITE" id="PS50235">
    <property type="entry name" value="USP_3"/>
    <property type="match status" value="1"/>
</dbReference>
<dbReference type="InterPro" id="IPR001607">
    <property type="entry name" value="Znf_UBP"/>
</dbReference>
<evidence type="ECO:0000256" key="4">
    <source>
        <dbReference type="PROSITE-ProRule" id="PRU00502"/>
    </source>
</evidence>
<feature type="region of interest" description="Disordered" evidence="5">
    <location>
        <begin position="528"/>
        <end position="548"/>
    </location>
</feature>
<evidence type="ECO:0000256" key="3">
    <source>
        <dbReference type="ARBA" id="ARBA00022833"/>
    </source>
</evidence>
<organism evidence="8 9">
    <name type="scientific">Jimgerdemannia flammicorona</name>
    <dbReference type="NCBI Taxonomy" id="994334"/>
    <lineage>
        <taxon>Eukaryota</taxon>
        <taxon>Fungi</taxon>
        <taxon>Fungi incertae sedis</taxon>
        <taxon>Mucoromycota</taxon>
        <taxon>Mucoromycotina</taxon>
        <taxon>Endogonomycetes</taxon>
        <taxon>Endogonales</taxon>
        <taxon>Endogonaceae</taxon>
        <taxon>Jimgerdemannia</taxon>
    </lineage>
</organism>
<dbReference type="Pfam" id="PF02148">
    <property type="entry name" value="zf-UBP"/>
    <property type="match status" value="1"/>
</dbReference>
<dbReference type="Proteomes" id="UP000268093">
    <property type="component" value="Unassembled WGS sequence"/>
</dbReference>
<evidence type="ECO:0000313" key="8">
    <source>
        <dbReference type="EMBL" id="RUP42980.1"/>
    </source>
</evidence>
<dbReference type="GO" id="GO:0016579">
    <property type="term" value="P:protein deubiquitination"/>
    <property type="evidence" value="ECO:0007669"/>
    <property type="project" value="InterPro"/>
</dbReference>
<dbReference type="EMBL" id="RBNI01011991">
    <property type="protein sequence ID" value="RUP42980.1"/>
    <property type="molecule type" value="Genomic_DNA"/>
</dbReference>
<dbReference type="PANTHER" id="PTHR21646">
    <property type="entry name" value="UBIQUITIN CARBOXYL-TERMINAL HYDROLASE"/>
    <property type="match status" value="1"/>
</dbReference>
<evidence type="ECO:0000256" key="5">
    <source>
        <dbReference type="SAM" id="MobiDB-lite"/>
    </source>
</evidence>
<dbReference type="Pfam" id="PF00443">
    <property type="entry name" value="UCH"/>
    <property type="match status" value="1"/>
</dbReference>
<name>A0A433CWL8_9FUNG</name>
<evidence type="ECO:0000259" key="6">
    <source>
        <dbReference type="PROSITE" id="PS50235"/>
    </source>
</evidence>
<dbReference type="PANTHER" id="PTHR21646:SF10">
    <property type="entry name" value="UBIQUITIN CARBOXYL-TERMINAL HYDROLASE 14"/>
    <property type="match status" value="1"/>
</dbReference>
<dbReference type="GO" id="GO:0004843">
    <property type="term" value="F:cysteine-type deubiquitinase activity"/>
    <property type="evidence" value="ECO:0007669"/>
    <property type="project" value="InterPro"/>
</dbReference>
<evidence type="ECO:0000256" key="1">
    <source>
        <dbReference type="ARBA" id="ARBA00022723"/>
    </source>
</evidence>
<comment type="caution">
    <text evidence="8">The sequence shown here is derived from an EMBL/GenBank/DDBJ whole genome shotgun (WGS) entry which is preliminary data.</text>
</comment>
<dbReference type="InterPro" id="IPR013083">
    <property type="entry name" value="Znf_RING/FYVE/PHD"/>
</dbReference>
<reference evidence="8 9" key="1">
    <citation type="journal article" date="2018" name="New Phytol.">
        <title>Phylogenomics of Endogonaceae and evolution of mycorrhizas within Mucoromycota.</title>
        <authorList>
            <person name="Chang Y."/>
            <person name="Desiro A."/>
            <person name="Na H."/>
            <person name="Sandor L."/>
            <person name="Lipzen A."/>
            <person name="Clum A."/>
            <person name="Barry K."/>
            <person name="Grigoriev I.V."/>
            <person name="Martin F.M."/>
            <person name="Stajich J.E."/>
            <person name="Smith M.E."/>
            <person name="Bonito G."/>
            <person name="Spatafora J.W."/>
        </authorList>
    </citation>
    <scope>NUCLEOTIDE SEQUENCE [LARGE SCALE GENOMIC DNA]</scope>
    <source>
        <strain evidence="8 9">GMNB39</strain>
    </source>
</reference>
<dbReference type="AlphaFoldDB" id="A0A433CWL8"/>
<dbReference type="InterPro" id="IPR001394">
    <property type="entry name" value="Peptidase_C19_UCH"/>
</dbReference>